<sequence length="192" mass="19610">MIPGPIRAVVVGASAGAVEALLTILPQLPDGYPAPVLVVVHVPPDRDHALVALMDPRCRVRVKEAEDKELAEPGTVYFAPADYHLLVETEGTLALSSDELVNYSRPAIDVLFESAAHAFGPDLLAIVLTGANEDGAEGLLAVCQAGGTALVQDPASAMAATMPQAALRACPSAQIADMDGIVAALRAAGGAA</sequence>
<dbReference type="PANTHER" id="PTHR42872:SF6">
    <property type="entry name" value="PROTEIN-GLUTAMATE METHYLESTERASE_PROTEIN-GLUTAMINE GLUTAMINASE"/>
    <property type="match status" value="1"/>
</dbReference>
<proteinExistence type="predicted"/>
<protein>
    <recommendedName>
        <fullName evidence="2">protein-glutamate methylesterase</fullName>
        <ecNumber evidence="2">3.1.1.61</ecNumber>
    </recommendedName>
</protein>
<dbReference type="InterPro" id="IPR035909">
    <property type="entry name" value="CheB_C"/>
</dbReference>
<comment type="catalytic activity">
    <reaction evidence="3">
        <text>[protein]-L-glutamate 5-O-methyl ester + H2O = L-glutamyl-[protein] + methanol + H(+)</text>
        <dbReference type="Rhea" id="RHEA:23236"/>
        <dbReference type="Rhea" id="RHEA-COMP:10208"/>
        <dbReference type="Rhea" id="RHEA-COMP:10311"/>
        <dbReference type="ChEBI" id="CHEBI:15377"/>
        <dbReference type="ChEBI" id="CHEBI:15378"/>
        <dbReference type="ChEBI" id="CHEBI:17790"/>
        <dbReference type="ChEBI" id="CHEBI:29973"/>
        <dbReference type="ChEBI" id="CHEBI:82795"/>
        <dbReference type="EC" id="3.1.1.61"/>
    </reaction>
</comment>
<feature type="active site" evidence="4">
    <location>
        <position position="134"/>
    </location>
</feature>
<dbReference type="RefSeq" id="WP_100868416.1">
    <property type="nucleotide sequence ID" value="NZ_PHUF01000007.1"/>
</dbReference>
<keyword evidence="4" id="KW-0145">Chemotaxis</keyword>
<evidence type="ECO:0000256" key="1">
    <source>
        <dbReference type="ARBA" id="ARBA00022801"/>
    </source>
</evidence>
<dbReference type="Proteomes" id="UP000232587">
    <property type="component" value="Unassembled WGS sequence"/>
</dbReference>
<organism evidence="6 7">
    <name type="scientific">Novosphingobium kunmingense</name>
    <dbReference type="NCBI Taxonomy" id="1211806"/>
    <lineage>
        <taxon>Bacteria</taxon>
        <taxon>Pseudomonadati</taxon>
        <taxon>Pseudomonadota</taxon>
        <taxon>Alphaproteobacteria</taxon>
        <taxon>Sphingomonadales</taxon>
        <taxon>Sphingomonadaceae</taxon>
        <taxon>Novosphingobium</taxon>
    </lineage>
</organism>
<dbReference type="Pfam" id="PF01339">
    <property type="entry name" value="CheB_methylest"/>
    <property type="match status" value="1"/>
</dbReference>
<dbReference type="GO" id="GO:0006935">
    <property type="term" value="P:chemotaxis"/>
    <property type="evidence" value="ECO:0007669"/>
    <property type="project" value="UniProtKB-UniRule"/>
</dbReference>
<dbReference type="EMBL" id="PHUF01000007">
    <property type="protein sequence ID" value="PKB13436.1"/>
    <property type="molecule type" value="Genomic_DNA"/>
</dbReference>
<evidence type="ECO:0000256" key="4">
    <source>
        <dbReference type="PROSITE-ProRule" id="PRU00050"/>
    </source>
</evidence>
<dbReference type="AlphaFoldDB" id="A0A2N0H3B3"/>
<feature type="active site" evidence="4">
    <location>
        <position position="14"/>
    </location>
</feature>
<accession>A0A2N0H3B3</accession>
<feature type="active site" evidence="4">
    <location>
        <position position="41"/>
    </location>
</feature>
<feature type="domain" description="CheB-type methylesterase" evidence="5">
    <location>
        <begin position="3"/>
        <end position="192"/>
    </location>
</feature>
<name>A0A2N0H3B3_9SPHN</name>
<comment type="caution">
    <text evidence="6">The sequence shown here is derived from an EMBL/GenBank/DDBJ whole genome shotgun (WGS) entry which is preliminary data.</text>
</comment>
<dbReference type="PANTHER" id="PTHR42872">
    <property type="entry name" value="PROTEIN-GLUTAMATE METHYLESTERASE/PROTEIN-GLUTAMINE GLUTAMINASE"/>
    <property type="match status" value="1"/>
</dbReference>
<evidence type="ECO:0000313" key="6">
    <source>
        <dbReference type="EMBL" id="PKB13436.1"/>
    </source>
</evidence>
<dbReference type="GO" id="GO:0008984">
    <property type="term" value="F:protein-glutamate methylesterase activity"/>
    <property type="evidence" value="ECO:0007669"/>
    <property type="project" value="UniProtKB-EC"/>
</dbReference>
<dbReference type="CDD" id="cd16433">
    <property type="entry name" value="CheB"/>
    <property type="match status" value="1"/>
</dbReference>
<evidence type="ECO:0000256" key="2">
    <source>
        <dbReference type="ARBA" id="ARBA00039140"/>
    </source>
</evidence>
<reference evidence="6 7" key="1">
    <citation type="submission" date="2017-11" db="EMBL/GenBank/DDBJ databases">
        <title>Genomic Encyclopedia of Type Strains, Phase III (KMG-III): the genomes of soil and plant-associated and newly described type strains.</title>
        <authorList>
            <person name="Whitman W."/>
        </authorList>
    </citation>
    <scope>NUCLEOTIDE SEQUENCE [LARGE SCALE GENOMIC DNA]</scope>
    <source>
        <strain evidence="6 7">CGMCC 1.12274</strain>
    </source>
</reference>
<keyword evidence="1 4" id="KW-0378">Hydrolase</keyword>
<gene>
    <name evidence="6" type="ORF">B0I00_3235</name>
</gene>
<dbReference type="GO" id="GO:0005737">
    <property type="term" value="C:cytoplasm"/>
    <property type="evidence" value="ECO:0007669"/>
    <property type="project" value="InterPro"/>
</dbReference>
<evidence type="ECO:0000259" key="5">
    <source>
        <dbReference type="PROSITE" id="PS50122"/>
    </source>
</evidence>
<dbReference type="EC" id="3.1.1.61" evidence="2"/>
<dbReference type="OrthoDB" id="9791760at2"/>
<dbReference type="PROSITE" id="PS50122">
    <property type="entry name" value="CHEB"/>
    <property type="match status" value="1"/>
</dbReference>
<dbReference type="Gene3D" id="3.40.50.180">
    <property type="entry name" value="Methylesterase CheB, C-terminal domain"/>
    <property type="match status" value="1"/>
</dbReference>
<evidence type="ECO:0000313" key="7">
    <source>
        <dbReference type="Proteomes" id="UP000232587"/>
    </source>
</evidence>
<dbReference type="InterPro" id="IPR000673">
    <property type="entry name" value="Sig_transdc_resp-reg_Me-estase"/>
</dbReference>
<keyword evidence="7" id="KW-1185">Reference proteome</keyword>
<dbReference type="SUPFAM" id="SSF52738">
    <property type="entry name" value="Methylesterase CheB, C-terminal domain"/>
    <property type="match status" value="1"/>
</dbReference>
<dbReference type="GO" id="GO:0000156">
    <property type="term" value="F:phosphorelay response regulator activity"/>
    <property type="evidence" value="ECO:0007669"/>
    <property type="project" value="InterPro"/>
</dbReference>
<evidence type="ECO:0000256" key="3">
    <source>
        <dbReference type="ARBA" id="ARBA00048267"/>
    </source>
</evidence>